<evidence type="ECO:0000256" key="14">
    <source>
        <dbReference type="ARBA" id="ARBA00046008"/>
    </source>
</evidence>
<evidence type="ECO:0000256" key="7">
    <source>
        <dbReference type="ARBA" id="ARBA00022873"/>
    </source>
</evidence>
<evidence type="ECO:0000256" key="1">
    <source>
        <dbReference type="ARBA" id="ARBA00001954"/>
    </source>
</evidence>
<evidence type="ECO:0000259" key="17">
    <source>
        <dbReference type="Pfam" id="PF02668"/>
    </source>
</evidence>
<dbReference type="GO" id="GO:0005506">
    <property type="term" value="F:iron ion binding"/>
    <property type="evidence" value="ECO:0007669"/>
    <property type="project" value="InterPro"/>
</dbReference>
<reference evidence="19" key="1">
    <citation type="submission" date="2019-10" db="EMBL/GenBank/DDBJ databases">
        <authorList>
            <consortium name="DOE Joint Genome Institute"/>
            <person name="Kuo A."/>
            <person name="Miyauchi S."/>
            <person name="Kiss E."/>
            <person name="Drula E."/>
            <person name="Kohler A."/>
            <person name="Sanchez-Garcia M."/>
            <person name="Andreopoulos B."/>
            <person name="Barry K.W."/>
            <person name="Bonito G."/>
            <person name="Buee M."/>
            <person name="Carver A."/>
            <person name="Chen C."/>
            <person name="Cichocki N."/>
            <person name="Clum A."/>
            <person name="Culley D."/>
            <person name="Crous P.W."/>
            <person name="Fauchery L."/>
            <person name="Girlanda M."/>
            <person name="Hayes R."/>
            <person name="Keri Z."/>
            <person name="LaButti K."/>
            <person name="Lipzen A."/>
            <person name="Lombard V."/>
            <person name="Magnuson J."/>
            <person name="Maillard F."/>
            <person name="Morin E."/>
            <person name="Murat C."/>
            <person name="Nolan M."/>
            <person name="Ohm R."/>
            <person name="Pangilinan J."/>
            <person name="Pereira M."/>
            <person name="Perotto S."/>
            <person name="Peter M."/>
            <person name="Riley R."/>
            <person name="Sitrit Y."/>
            <person name="Stielow B."/>
            <person name="Szollosi G."/>
            <person name="Zifcakova L."/>
            <person name="Stursova M."/>
            <person name="Spatafora J.W."/>
            <person name="Tedersoo L."/>
            <person name="Vaario L.-M."/>
            <person name="Yamada A."/>
            <person name="Yan M."/>
            <person name="Wang P."/>
            <person name="Xu J."/>
            <person name="Bruns T."/>
            <person name="Baldrian P."/>
            <person name="Vilgalys R."/>
            <person name="Henrissat B."/>
            <person name="Grigoriev I.V."/>
            <person name="Hibbett D."/>
            <person name="Nagy L.G."/>
            <person name="Martin F.M."/>
        </authorList>
    </citation>
    <scope>NUCLEOTIDE SEQUENCE</scope>
    <source>
        <strain evidence="19">Prilba</strain>
    </source>
</reference>
<comment type="pathway">
    <text evidence="3">Amine and polyamine biosynthesis; carnitine biosynthesis.</text>
</comment>
<dbReference type="Pfam" id="PF02668">
    <property type="entry name" value="TauD"/>
    <property type="match status" value="1"/>
</dbReference>
<keyword evidence="8" id="KW-0223">Dioxygenase</keyword>
<organism evidence="19 20">
    <name type="scientific">Russula ochroleuca</name>
    <dbReference type="NCBI Taxonomy" id="152965"/>
    <lineage>
        <taxon>Eukaryota</taxon>
        <taxon>Fungi</taxon>
        <taxon>Dikarya</taxon>
        <taxon>Basidiomycota</taxon>
        <taxon>Agaricomycotina</taxon>
        <taxon>Agaricomycetes</taxon>
        <taxon>Russulales</taxon>
        <taxon>Russulaceae</taxon>
        <taxon>Russula</taxon>
    </lineage>
</organism>
<dbReference type="FunFam" id="3.60.130.10:FF:000001">
    <property type="entry name" value="Trimethyllysine dioxygenase, mitochondrial"/>
    <property type="match status" value="1"/>
</dbReference>
<dbReference type="InterPro" id="IPR050411">
    <property type="entry name" value="AlphaKG_dependent_hydroxylases"/>
</dbReference>
<dbReference type="FunFam" id="3.30.2020.30:FF:000002">
    <property type="entry name" value="Putative gamma-butyrobetaine dioxygenase"/>
    <property type="match status" value="1"/>
</dbReference>
<dbReference type="EMBL" id="WHVB01000002">
    <property type="protein sequence ID" value="KAF8485807.1"/>
    <property type="molecule type" value="Genomic_DNA"/>
</dbReference>
<evidence type="ECO:0000256" key="15">
    <source>
        <dbReference type="ARBA" id="ARBA00049334"/>
    </source>
</evidence>
<dbReference type="GO" id="GO:0005739">
    <property type="term" value="C:mitochondrion"/>
    <property type="evidence" value="ECO:0007669"/>
    <property type="project" value="TreeGrafter"/>
</dbReference>
<evidence type="ECO:0000256" key="16">
    <source>
        <dbReference type="SAM" id="MobiDB-lite"/>
    </source>
</evidence>
<name>A0A9P5TD68_9AGAM</name>
<dbReference type="Pfam" id="PF06155">
    <property type="entry name" value="GBBH-like_N"/>
    <property type="match status" value="1"/>
</dbReference>
<evidence type="ECO:0000256" key="2">
    <source>
        <dbReference type="ARBA" id="ARBA00001961"/>
    </source>
</evidence>
<keyword evidence="9" id="KW-0560">Oxidoreductase</keyword>
<evidence type="ECO:0000256" key="10">
    <source>
        <dbReference type="ARBA" id="ARBA00023004"/>
    </source>
</evidence>
<keyword evidence="10" id="KW-0408">Iron</keyword>
<evidence type="ECO:0000256" key="13">
    <source>
        <dbReference type="ARBA" id="ARBA00032283"/>
    </source>
</evidence>
<dbReference type="NCBIfam" id="TIGR02410">
    <property type="entry name" value="carnitine_TMLD"/>
    <property type="match status" value="1"/>
</dbReference>
<dbReference type="Gene3D" id="3.30.2020.30">
    <property type="match status" value="1"/>
</dbReference>
<evidence type="ECO:0000313" key="20">
    <source>
        <dbReference type="Proteomes" id="UP000759537"/>
    </source>
</evidence>
<evidence type="ECO:0000256" key="11">
    <source>
        <dbReference type="ARBA" id="ARBA00030363"/>
    </source>
</evidence>
<accession>A0A9P5TD68</accession>
<dbReference type="Gene3D" id="3.60.130.10">
    <property type="entry name" value="Clavaminate synthase-like"/>
    <property type="match status" value="1"/>
</dbReference>
<feature type="region of interest" description="Disordered" evidence="16">
    <location>
        <begin position="42"/>
        <end position="69"/>
    </location>
</feature>
<comment type="catalytic activity">
    <reaction evidence="15">
        <text>N(6),N(6),N(6)-trimethyl-L-lysine + 2-oxoglutarate + O2 = (3S)-3-hydroxy-N(6),N(6),N(6)-trimethyl-L-lysine + succinate + CO2</text>
        <dbReference type="Rhea" id="RHEA:14181"/>
        <dbReference type="ChEBI" id="CHEBI:15379"/>
        <dbReference type="ChEBI" id="CHEBI:16526"/>
        <dbReference type="ChEBI" id="CHEBI:16810"/>
        <dbReference type="ChEBI" id="CHEBI:30031"/>
        <dbReference type="ChEBI" id="CHEBI:58100"/>
        <dbReference type="ChEBI" id="CHEBI:141499"/>
        <dbReference type="EC" id="1.14.11.8"/>
    </reaction>
</comment>
<proteinExistence type="inferred from homology"/>
<feature type="domain" description="TauD/TfdA-like" evidence="17">
    <location>
        <begin position="194"/>
        <end position="426"/>
    </location>
</feature>
<dbReference type="CDD" id="cd00250">
    <property type="entry name" value="CAS_like"/>
    <property type="match status" value="1"/>
</dbReference>
<evidence type="ECO:0000259" key="18">
    <source>
        <dbReference type="Pfam" id="PF06155"/>
    </source>
</evidence>
<protein>
    <recommendedName>
        <fullName evidence="5">trimethyllysine dioxygenase</fullName>
        <ecNumber evidence="5">1.14.11.8</ecNumber>
    </recommendedName>
    <alternativeName>
        <fullName evidence="12">Epsilon-trimethyllysine 2-oxoglutarate dioxygenase</fullName>
    </alternativeName>
    <alternativeName>
        <fullName evidence="11">TML hydroxylase</fullName>
    </alternativeName>
    <alternativeName>
        <fullName evidence="13">TML-alpha-ketoglutarate dioxygenase</fullName>
    </alternativeName>
</protein>
<keyword evidence="20" id="KW-1185">Reference proteome</keyword>
<gene>
    <name evidence="19" type="ORF">DFH94DRAFT_156681</name>
</gene>
<dbReference type="InterPro" id="IPR042098">
    <property type="entry name" value="TauD-like_sf"/>
</dbReference>
<dbReference type="GO" id="GO:0050353">
    <property type="term" value="F:trimethyllysine dioxygenase activity"/>
    <property type="evidence" value="ECO:0007669"/>
    <property type="project" value="UniProtKB-EC"/>
</dbReference>
<sequence>MPLLSTLSHVLKLSCNAKLPSHITSVPPFITFIPTRVQSYASSAHGKNPSSSPPRGPIDVSELPTSNANEREVSIQWDGVTRSKYHHVWLRDHCRCPECFHSITKQRLINTFEIPPDLEPISTRPTPDGLEVVWPASIGRPHVSTYPWSWLRGITYSPSINRESAEKVLWGSKIAKDPPFVLYDEVVSSEYGVYKWLSKIDTLGFCFVSGLPPTPEATERLASRIGFIRETHYGKFWDFTSDLARSDMAYSNIALPAHTDTTYFTDPCGMQLFHLLEHTGGTGGVSLLVDGFYVASILRDLHPDAYRLLSTIPIPSHAAGESGIMYRAAHTPLEHEHDDGATGNGNGRNLRAVRWNNDDRSALRSVPYADVPRLYEAMRVWDQLVTSQDSEYWVQLSPGSVLSIDNHRVLHGRSSFSGTRRMCGAYIGVDEFRSRLAVLSERFAFPPVSDAMAEHGERSVWSPDL</sequence>
<comment type="function">
    <text evidence="14">Converts trimethyllysine (TML) into hydroxytrimethyllysine (HTML).</text>
</comment>
<dbReference type="PANTHER" id="PTHR10696:SF51">
    <property type="entry name" value="TRIMETHYLLYSINE DIOXYGENASE, MITOCHONDRIAL"/>
    <property type="match status" value="1"/>
</dbReference>
<dbReference type="OrthoDB" id="408743at2759"/>
<keyword evidence="6" id="KW-0479">Metal-binding</keyword>
<evidence type="ECO:0000256" key="8">
    <source>
        <dbReference type="ARBA" id="ARBA00022964"/>
    </source>
</evidence>
<dbReference type="SUPFAM" id="SSF51197">
    <property type="entry name" value="Clavaminate synthase-like"/>
    <property type="match status" value="1"/>
</dbReference>
<comment type="cofactor">
    <cofactor evidence="2">
        <name>L-ascorbate</name>
        <dbReference type="ChEBI" id="CHEBI:38290"/>
    </cofactor>
</comment>
<evidence type="ECO:0000256" key="3">
    <source>
        <dbReference type="ARBA" id="ARBA00005022"/>
    </source>
</evidence>
<dbReference type="InterPro" id="IPR003819">
    <property type="entry name" value="TauD/TfdA-like"/>
</dbReference>
<feature type="domain" description="Gamma-butyrobetaine hydroxylase-like N-terminal" evidence="18">
    <location>
        <begin position="68"/>
        <end position="152"/>
    </location>
</feature>
<evidence type="ECO:0000256" key="4">
    <source>
        <dbReference type="ARBA" id="ARBA00008654"/>
    </source>
</evidence>
<dbReference type="InterPro" id="IPR010376">
    <property type="entry name" value="GBBH-like_N"/>
</dbReference>
<comment type="similarity">
    <text evidence="4">Belongs to the gamma-BBH/TMLD family.</text>
</comment>
<evidence type="ECO:0000313" key="19">
    <source>
        <dbReference type="EMBL" id="KAF8485807.1"/>
    </source>
</evidence>
<dbReference type="Proteomes" id="UP000759537">
    <property type="component" value="Unassembled WGS sequence"/>
</dbReference>
<dbReference type="GO" id="GO:0045329">
    <property type="term" value="P:carnitine biosynthetic process"/>
    <property type="evidence" value="ECO:0007669"/>
    <property type="project" value="UniProtKB-KW"/>
</dbReference>
<dbReference type="AlphaFoldDB" id="A0A9P5TD68"/>
<comment type="caution">
    <text evidence="19">The sequence shown here is derived from an EMBL/GenBank/DDBJ whole genome shotgun (WGS) entry which is preliminary data.</text>
</comment>
<comment type="cofactor">
    <cofactor evidence="1">
        <name>Fe(2+)</name>
        <dbReference type="ChEBI" id="CHEBI:29033"/>
    </cofactor>
</comment>
<evidence type="ECO:0000256" key="6">
    <source>
        <dbReference type="ARBA" id="ARBA00022723"/>
    </source>
</evidence>
<evidence type="ECO:0000256" key="9">
    <source>
        <dbReference type="ARBA" id="ARBA00023002"/>
    </source>
</evidence>
<dbReference type="InterPro" id="IPR012776">
    <property type="entry name" value="Trimethyllysine_dOase"/>
</dbReference>
<dbReference type="PANTHER" id="PTHR10696">
    <property type="entry name" value="GAMMA-BUTYROBETAINE HYDROXYLASE-RELATED"/>
    <property type="match status" value="1"/>
</dbReference>
<dbReference type="InterPro" id="IPR038492">
    <property type="entry name" value="GBBH-like_N_sf"/>
</dbReference>
<evidence type="ECO:0000256" key="12">
    <source>
        <dbReference type="ARBA" id="ARBA00031778"/>
    </source>
</evidence>
<dbReference type="EC" id="1.14.11.8" evidence="5"/>
<keyword evidence="7" id="KW-0124">Carnitine biosynthesis</keyword>
<reference evidence="19" key="2">
    <citation type="journal article" date="2020" name="Nat. Commun.">
        <title>Large-scale genome sequencing of mycorrhizal fungi provides insights into the early evolution of symbiotic traits.</title>
        <authorList>
            <person name="Miyauchi S."/>
            <person name="Kiss E."/>
            <person name="Kuo A."/>
            <person name="Drula E."/>
            <person name="Kohler A."/>
            <person name="Sanchez-Garcia M."/>
            <person name="Morin E."/>
            <person name="Andreopoulos B."/>
            <person name="Barry K.W."/>
            <person name="Bonito G."/>
            <person name="Buee M."/>
            <person name="Carver A."/>
            <person name="Chen C."/>
            <person name="Cichocki N."/>
            <person name="Clum A."/>
            <person name="Culley D."/>
            <person name="Crous P.W."/>
            <person name="Fauchery L."/>
            <person name="Girlanda M."/>
            <person name="Hayes R.D."/>
            <person name="Keri Z."/>
            <person name="LaButti K."/>
            <person name="Lipzen A."/>
            <person name="Lombard V."/>
            <person name="Magnuson J."/>
            <person name="Maillard F."/>
            <person name="Murat C."/>
            <person name="Nolan M."/>
            <person name="Ohm R.A."/>
            <person name="Pangilinan J."/>
            <person name="Pereira M.F."/>
            <person name="Perotto S."/>
            <person name="Peter M."/>
            <person name="Pfister S."/>
            <person name="Riley R."/>
            <person name="Sitrit Y."/>
            <person name="Stielow J.B."/>
            <person name="Szollosi G."/>
            <person name="Zifcakova L."/>
            <person name="Stursova M."/>
            <person name="Spatafora J.W."/>
            <person name="Tedersoo L."/>
            <person name="Vaario L.M."/>
            <person name="Yamada A."/>
            <person name="Yan M."/>
            <person name="Wang P."/>
            <person name="Xu J."/>
            <person name="Bruns T."/>
            <person name="Baldrian P."/>
            <person name="Vilgalys R."/>
            <person name="Dunand C."/>
            <person name="Henrissat B."/>
            <person name="Grigoriev I.V."/>
            <person name="Hibbett D."/>
            <person name="Nagy L.G."/>
            <person name="Martin F.M."/>
        </authorList>
    </citation>
    <scope>NUCLEOTIDE SEQUENCE</scope>
    <source>
        <strain evidence="19">Prilba</strain>
    </source>
</reference>
<evidence type="ECO:0000256" key="5">
    <source>
        <dbReference type="ARBA" id="ARBA00012267"/>
    </source>
</evidence>